<organism evidence="1 2">
    <name type="scientific">Tengunoibacter tsumagoiensis</name>
    <dbReference type="NCBI Taxonomy" id="2014871"/>
    <lineage>
        <taxon>Bacteria</taxon>
        <taxon>Bacillati</taxon>
        <taxon>Chloroflexota</taxon>
        <taxon>Ktedonobacteria</taxon>
        <taxon>Ktedonobacterales</taxon>
        <taxon>Dictyobacteraceae</taxon>
        <taxon>Tengunoibacter</taxon>
    </lineage>
</organism>
<comment type="caution">
    <text evidence="1">The sequence shown here is derived from an EMBL/GenBank/DDBJ whole genome shotgun (WGS) entry which is preliminary data.</text>
</comment>
<accession>A0A402A624</accession>
<gene>
    <name evidence="1" type="ORF">KTT_44530</name>
</gene>
<name>A0A402A624_9CHLR</name>
<evidence type="ECO:0000313" key="1">
    <source>
        <dbReference type="EMBL" id="GCE14594.1"/>
    </source>
</evidence>
<reference evidence="2" key="1">
    <citation type="submission" date="2018-12" db="EMBL/GenBank/DDBJ databases">
        <title>Tengunoibacter tsumagoiensis gen. nov., sp. nov., Dictyobacter kobayashii sp. nov., D. alpinus sp. nov., and D. joshuensis sp. nov. and description of Dictyobacteraceae fam. nov. within the order Ktedonobacterales isolated from Tengu-no-mugimeshi.</title>
        <authorList>
            <person name="Wang C.M."/>
            <person name="Zheng Y."/>
            <person name="Sakai Y."/>
            <person name="Toyoda A."/>
            <person name="Minakuchi Y."/>
            <person name="Abe K."/>
            <person name="Yokota A."/>
            <person name="Yabe S."/>
        </authorList>
    </citation>
    <scope>NUCLEOTIDE SEQUENCE [LARGE SCALE GENOMIC DNA]</scope>
    <source>
        <strain evidence="2">Uno3</strain>
    </source>
</reference>
<evidence type="ECO:0000313" key="2">
    <source>
        <dbReference type="Proteomes" id="UP000287352"/>
    </source>
</evidence>
<dbReference type="RefSeq" id="WP_126582149.1">
    <property type="nucleotide sequence ID" value="NZ_BIFR01000002.1"/>
</dbReference>
<proteinExistence type="predicted"/>
<dbReference type="EMBL" id="BIFR01000002">
    <property type="protein sequence ID" value="GCE14594.1"/>
    <property type="molecule type" value="Genomic_DNA"/>
</dbReference>
<sequence length="72" mass="8321">MAQSEVARLRRQIEAECEDFKRMMTAYAAVASHDSINRRYQRLTASMSQLEALIDPREAQRIVCETYIQIVG</sequence>
<dbReference type="AlphaFoldDB" id="A0A402A624"/>
<protein>
    <submittedName>
        <fullName evidence="1">Uncharacterized protein</fullName>
    </submittedName>
</protein>
<keyword evidence="2" id="KW-1185">Reference proteome</keyword>
<dbReference type="Proteomes" id="UP000287352">
    <property type="component" value="Unassembled WGS sequence"/>
</dbReference>
<dbReference type="OrthoDB" id="164074at2"/>